<dbReference type="AlphaFoldDB" id="A0A1G7V6F7"/>
<dbReference type="RefSeq" id="WP_090051696.1">
    <property type="nucleotide sequence ID" value="NZ_FNCC01000009.1"/>
</dbReference>
<sequence length="475" mass="50503">MRTLTGAVTATAAVVAYVAAVLAIAAGLESRERLAFQHAPAQYAAFLAALDRGDAGGALAAGDWFRARGPESGRTRPVMSLATGSAEDGDFGLARKFADGVAARIAEDQAVLAAAESAAWGRVWPWLAGGVGLGAVVLVLRQRRRAANAAVVAVAERFVPPRPWWRRPVFLVVTGAGYVLMVAGFLAVVAVTRAQRIPWDVRGMLLGGAVVALVVAYFVLRWSRPRSARSAAQTLRADWRKPVLYLRDFGDDRGAAVVDGLPGALSSGLLSVHSREEQLVSALGAFGPVVAVGQPGERLPHLGAARFYLPDDQWREGVLELMGMASLIVLRLGDGDGVWWEVEQARATQPPGKLVLLVPGRHGGLVERLDAMLPSPTGIAGLRTHQWTSAVVVFDGGWNPRVRLVGPFPGEKNGYGAPVFYVARAIQEALAAAGTRRRALGVRSNRAMLAVFGKALLVVPLLVLVVLLLRLVWFS</sequence>
<feature type="transmembrane region" description="Helical" evidence="1">
    <location>
        <begin position="169"/>
        <end position="191"/>
    </location>
</feature>
<reference evidence="3" key="1">
    <citation type="submission" date="2016-10" db="EMBL/GenBank/DDBJ databases">
        <authorList>
            <person name="Varghese N."/>
            <person name="Submissions S."/>
        </authorList>
    </citation>
    <scope>NUCLEOTIDE SEQUENCE [LARGE SCALE GENOMIC DNA]</scope>
    <source>
        <strain evidence="3">CGMCC 4.3506</strain>
    </source>
</reference>
<feature type="transmembrane region" description="Helical" evidence="1">
    <location>
        <begin position="203"/>
        <end position="220"/>
    </location>
</feature>
<evidence type="ECO:0008006" key="4">
    <source>
        <dbReference type="Google" id="ProtNLM"/>
    </source>
</evidence>
<dbReference type="STRING" id="200378.SAMN05216553_10936"/>
<keyword evidence="3" id="KW-1185">Reference proteome</keyword>
<evidence type="ECO:0000313" key="2">
    <source>
        <dbReference type="EMBL" id="SDG55307.1"/>
    </source>
</evidence>
<protein>
    <recommendedName>
        <fullName evidence="4">Transferase</fullName>
    </recommendedName>
</protein>
<feature type="transmembrane region" description="Helical" evidence="1">
    <location>
        <begin position="447"/>
        <end position="473"/>
    </location>
</feature>
<dbReference type="Proteomes" id="UP000199623">
    <property type="component" value="Unassembled WGS sequence"/>
</dbReference>
<keyword evidence="1" id="KW-0812">Transmembrane</keyword>
<feature type="transmembrane region" description="Helical" evidence="1">
    <location>
        <begin position="123"/>
        <end position="140"/>
    </location>
</feature>
<evidence type="ECO:0000313" key="3">
    <source>
        <dbReference type="Proteomes" id="UP000199623"/>
    </source>
</evidence>
<gene>
    <name evidence="2" type="ORF">SAMN05216553_10936</name>
</gene>
<proteinExistence type="predicted"/>
<accession>A0A1G7V6F7</accession>
<name>A0A1G7V6F7_9PSEU</name>
<keyword evidence="1" id="KW-0472">Membrane</keyword>
<evidence type="ECO:0000256" key="1">
    <source>
        <dbReference type="SAM" id="Phobius"/>
    </source>
</evidence>
<dbReference type="OrthoDB" id="7107981at2"/>
<dbReference type="EMBL" id="FNCC01000009">
    <property type="protein sequence ID" value="SDG55307.1"/>
    <property type="molecule type" value="Genomic_DNA"/>
</dbReference>
<keyword evidence="1" id="KW-1133">Transmembrane helix</keyword>
<organism evidence="2 3">
    <name type="scientific">Lentzea fradiae</name>
    <dbReference type="NCBI Taxonomy" id="200378"/>
    <lineage>
        <taxon>Bacteria</taxon>
        <taxon>Bacillati</taxon>
        <taxon>Actinomycetota</taxon>
        <taxon>Actinomycetes</taxon>
        <taxon>Pseudonocardiales</taxon>
        <taxon>Pseudonocardiaceae</taxon>
        <taxon>Lentzea</taxon>
    </lineage>
</organism>